<dbReference type="InterPro" id="IPR022088">
    <property type="entry name" value="Intraflagellar_transp_cmplxB"/>
</dbReference>
<dbReference type="GO" id="GO:0005815">
    <property type="term" value="C:microtubule organizing center"/>
    <property type="evidence" value="ECO:0007669"/>
    <property type="project" value="TreeGrafter"/>
</dbReference>
<evidence type="ECO:0000256" key="6">
    <source>
        <dbReference type="ARBA" id="ARBA00022737"/>
    </source>
</evidence>
<dbReference type="Pfam" id="PF12317">
    <property type="entry name" value="IFT46_B_C"/>
    <property type="match status" value="1"/>
</dbReference>
<dbReference type="Proteomes" id="UP000503349">
    <property type="component" value="Chromosome 13"/>
</dbReference>
<keyword evidence="10" id="KW-0206">Cytoskeleton</keyword>
<feature type="compositionally biased region" description="Basic residues" evidence="13">
    <location>
        <begin position="9"/>
        <end position="21"/>
    </location>
</feature>
<dbReference type="SMART" id="SM00355">
    <property type="entry name" value="ZnF_C2H2"/>
    <property type="match status" value="7"/>
</dbReference>
<feature type="domain" description="C2H2-type" evidence="14">
    <location>
        <begin position="124"/>
        <end position="151"/>
    </location>
</feature>
<evidence type="ECO:0000256" key="4">
    <source>
        <dbReference type="ARBA" id="ARBA00022490"/>
    </source>
</evidence>
<dbReference type="FunFam" id="3.30.160.60:FF:001290">
    <property type="entry name" value="Zinc finger 45-like"/>
    <property type="match status" value="1"/>
</dbReference>
<keyword evidence="8" id="KW-0862">Zinc</keyword>
<dbReference type="PROSITE" id="PS50157">
    <property type="entry name" value="ZINC_FINGER_C2H2_2"/>
    <property type="match status" value="6"/>
</dbReference>
<evidence type="ECO:0000256" key="10">
    <source>
        <dbReference type="ARBA" id="ARBA00023212"/>
    </source>
</evidence>
<keyword evidence="5" id="KW-0479">Metal-binding</keyword>
<evidence type="ECO:0000256" key="3">
    <source>
        <dbReference type="ARBA" id="ARBA00017206"/>
    </source>
</evidence>
<accession>A0A6G1Q870</accession>
<keyword evidence="15" id="KW-0282">Flagellum</keyword>
<feature type="domain" description="C2H2-type" evidence="14">
    <location>
        <begin position="236"/>
        <end position="263"/>
    </location>
</feature>
<feature type="compositionally biased region" description="Basic and acidic residues" evidence="13">
    <location>
        <begin position="36"/>
        <end position="59"/>
    </location>
</feature>
<evidence type="ECO:0000313" key="15">
    <source>
        <dbReference type="EMBL" id="KAF3698356.1"/>
    </source>
</evidence>
<dbReference type="FunFam" id="3.30.160.60:FF:000688">
    <property type="entry name" value="zinc finger protein 197 isoform X1"/>
    <property type="match status" value="1"/>
</dbReference>
<feature type="region of interest" description="Disordered" evidence="13">
    <location>
        <begin position="338"/>
        <end position="425"/>
    </location>
</feature>
<feature type="domain" description="C2H2-type" evidence="14">
    <location>
        <begin position="180"/>
        <end position="207"/>
    </location>
</feature>
<evidence type="ECO:0000256" key="5">
    <source>
        <dbReference type="ARBA" id="ARBA00022723"/>
    </source>
</evidence>
<dbReference type="PROSITE" id="PS00028">
    <property type="entry name" value="ZINC_FINGER_C2H2_1"/>
    <property type="match status" value="6"/>
</dbReference>
<keyword evidence="6" id="KW-0677">Repeat</keyword>
<evidence type="ECO:0000313" key="16">
    <source>
        <dbReference type="Proteomes" id="UP000503349"/>
    </source>
</evidence>
<feature type="domain" description="C2H2-type" evidence="14">
    <location>
        <begin position="264"/>
        <end position="291"/>
    </location>
</feature>
<dbReference type="PANTHER" id="PTHR13376">
    <property type="entry name" value="INTRAFLAGELLAR TRANSPORT PROTEIN 46 HOMOLOG"/>
    <property type="match status" value="1"/>
</dbReference>
<feature type="domain" description="C2H2-type" evidence="14">
    <location>
        <begin position="152"/>
        <end position="179"/>
    </location>
</feature>
<organism evidence="15 16">
    <name type="scientific">Channa argus</name>
    <name type="common">Northern snakehead</name>
    <name type="synonym">Ophicephalus argus</name>
    <dbReference type="NCBI Taxonomy" id="215402"/>
    <lineage>
        <taxon>Eukaryota</taxon>
        <taxon>Metazoa</taxon>
        <taxon>Chordata</taxon>
        <taxon>Craniata</taxon>
        <taxon>Vertebrata</taxon>
        <taxon>Euteleostomi</taxon>
        <taxon>Actinopterygii</taxon>
        <taxon>Neopterygii</taxon>
        <taxon>Teleostei</taxon>
        <taxon>Neoteleostei</taxon>
        <taxon>Acanthomorphata</taxon>
        <taxon>Anabantaria</taxon>
        <taxon>Anabantiformes</taxon>
        <taxon>Channoidei</taxon>
        <taxon>Channidae</taxon>
        <taxon>Channa</taxon>
    </lineage>
</organism>
<dbReference type="GO" id="GO:0031514">
    <property type="term" value="C:motile cilium"/>
    <property type="evidence" value="ECO:0007669"/>
    <property type="project" value="TreeGrafter"/>
</dbReference>
<evidence type="ECO:0000256" key="9">
    <source>
        <dbReference type="ARBA" id="ARBA00023069"/>
    </source>
</evidence>
<proteinExistence type="inferred from homology"/>
<sequence>MAAADVRQPKKNNKTSKKDRKRVRDFVEPDQNNIIKKLEIHDPDFSRQDHCNRGIKEEQPDPDFSEQVQYSGGIKEELDHQTGEPAGPAAQGGAKQRKCQHCGKAFTSTYIKIHERIHTRENLYTCDECGKGFIALGNLRVHQRVHSGEKPYSCDQCGKGFITLCNLRTHQRSHTKERPYSCDQCKKAFTSLGNLRLHQRIHNVKKRYTCVQCGKGFSVLCNLKSHQRIHTGEKPYWCDQCGRTFSRLGNLQDHQRIHTGDKPYVCGQCGSTFARNERLKHHQRLHLGVKIDGPSSCIFKRCHMERTDRGKDTKLLKNQPYDESLEVIDSEEVASVYTPTPYSQGQSESRRKVASLMSANSSSSEEFDEGHNPQRAKEPISMQPGVSPDNEDEDEDDDDSDEEETEDDDEPAHAPEGAYDPADYANLPVSNEVKELFQYITRYTPQTIELEHSLKPFIPDFIPAVGDIDAFLKVLTHTVCSLSAAYTDMVPRPDGKPDGLGLVVLDEPSVKQSDPTVMSLWLSEETKQHGATELKKVTSVASPQSNPRVLDSWVESISALHRSKPPASVHYARPMPDIDTLMQEWPAELEELLGRLQLPPARLNCSLPEYTDIVCSLLDIPVYSSRIQSLHLLFSLYLEFRDSHHFTRRAHT</sequence>
<dbReference type="Pfam" id="PF00096">
    <property type="entry name" value="zf-C2H2"/>
    <property type="match status" value="6"/>
</dbReference>
<feature type="compositionally biased region" description="Basic and acidic residues" evidence="13">
    <location>
        <begin position="369"/>
        <end position="378"/>
    </location>
</feature>
<feature type="compositionally biased region" description="Acidic residues" evidence="13">
    <location>
        <begin position="389"/>
        <end position="410"/>
    </location>
</feature>
<evidence type="ECO:0000256" key="8">
    <source>
        <dbReference type="ARBA" id="ARBA00022833"/>
    </source>
</evidence>
<feature type="region of interest" description="Disordered" evidence="13">
    <location>
        <begin position="1"/>
        <end position="67"/>
    </location>
</feature>
<evidence type="ECO:0000256" key="11">
    <source>
        <dbReference type="ARBA" id="ARBA00023273"/>
    </source>
</evidence>
<evidence type="ECO:0000256" key="12">
    <source>
        <dbReference type="PROSITE-ProRule" id="PRU00042"/>
    </source>
</evidence>
<comment type="subcellular location">
    <subcellularLocation>
        <location evidence="1">Cytoplasm</location>
        <location evidence="1">Cytoskeleton</location>
        <location evidence="1">Cilium basal body</location>
    </subcellularLocation>
</comment>
<reference evidence="16" key="2">
    <citation type="submission" date="2019-02" db="EMBL/GenBank/DDBJ databases">
        <title>Opniocepnalus argus Var Kimnra genome.</title>
        <authorList>
            <person name="Zhou C."/>
            <person name="Xiao S."/>
        </authorList>
    </citation>
    <scope>NUCLEOTIDE SEQUENCE [LARGE SCALE GENOMIC DNA]</scope>
</reference>
<reference evidence="15 16" key="1">
    <citation type="submission" date="2019-02" db="EMBL/GenBank/DDBJ databases">
        <title>Opniocepnalus argus genome.</title>
        <authorList>
            <person name="Zhou C."/>
            <person name="Xiao S."/>
        </authorList>
    </citation>
    <scope>NUCLEOTIDE SEQUENCE [LARGE SCALE GENOMIC DNA]</scope>
    <source>
        <strain evidence="15">OARG1902GOOAL</strain>
        <tissue evidence="15">Muscle</tissue>
    </source>
</reference>
<name>A0A6G1Q870_CHAAH</name>
<dbReference type="SUPFAM" id="SSF57667">
    <property type="entry name" value="beta-beta-alpha zinc fingers"/>
    <property type="match status" value="4"/>
</dbReference>
<dbReference type="Gene3D" id="3.30.160.60">
    <property type="entry name" value="Classic Zinc Finger"/>
    <property type="match status" value="7"/>
</dbReference>
<dbReference type="GO" id="GO:0030992">
    <property type="term" value="C:intraciliary transport particle B"/>
    <property type="evidence" value="ECO:0007669"/>
    <property type="project" value="TreeGrafter"/>
</dbReference>
<dbReference type="PANTHER" id="PTHR13376:SF0">
    <property type="entry name" value="INTRAFLAGELLAR TRANSPORT PROTEIN 46 HOMOLOG"/>
    <property type="match status" value="1"/>
</dbReference>
<dbReference type="FunFam" id="3.30.160.60:FF:000358">
    <property type="entry name" value="zinc finger protein 24"/>
    <property type="match status" value="1"/>
</dbReference>
<dbReference type="AlphaFoldDB" id="A0A6G1Q870"/>
<evidence type="ECO:0000256" key="2">
    <source>
        <dbReference type="ARBA" id="ARBA00007700"/>
    </source>
</evidence>
<dbReference type="GO" id="GO:0008270">
    <property type="term" value="F:zinc ion binding"/>
    <property type="evidence" value="ECO:0007669"/>
    <property type="project" value="UniProtKB-KW"/>
</dbReference>
<dbReference type="EMBL" id="CM015724">
    <property type="protein sequence ID" value="KAF3698356.1"/>
    <property type="molecule type" value="Genomic_DNA"/>
</dbReference>
<evidence type="ECO:0000259" key="14">
    <source>
        <dbReference type="PROSITE" id="PS50157"/>
    </source>
</evidence>
<keyword evidence="7 12" id="KW-0863">Zinc-finger</keyword>
<feature type="compositionally biased region" description="Low complexity" evidence="13">
    <location>
        <begin position="355"/>
        <end position="364"/>
    </location>
</feature>
<dbReference type="FunFam" id="3.30.160.60:FF:000624">
    <property type="entry name" value="zinc finger protein 697"/>
    <property type="match status" value="1"/>
</dbReference>
<protein>
    <recommendedName>
        <fullName evidence="3">Intraflagellar transport protein 46 homolog</fullName>
    </recommendedName>
</protein>
<feature type="domain" description="C2H2-type" evidence="14">
    <location>
        <begin position="208"/>
        <end position="235"/>
    </location>
</feature>
<keyword evidence="11" id="KW-0966">Cell projection</keyword>
<dbReference type="FunFam" id="3.30.160.60:FF:002343">
    <property type="entry name" value="Zinc finger protein 33A"/>
    <property type="match status" value="1"/>
</dbReference>
<dbReference type="InterPro" id="IPR013087">
    <property type="entry name" value="Znf_C2H2_type"/>
</dbReference>
<evidence type="ECO:0000256" key="13">
    <source>
        <dbReference type="SAM" id="MobiDB-lite"/>
    </source>
</evidence>
<keyword evidence="4" id="KW-0963">Cytoplasm</keyword>
<dbReference type="FunFam" id="3.30.160.60:FF:001297">
    <property type="entry name" value="Zinc finger and SCAN domain-containing protein 2"/>
    <property type="match status" value="1"/>
</dbReference>
<comment type="similarity">
    <text evidence="2">Belongs to the IFT46 family.</text>
</comment>
<evidence type="ECO:0000256" key="1">
    <source>
        <dbReference type="ARBA" id="ARBA00004120"/>
    </source>
</evidence>
<keyword evidence="16" id="KW-1185">Reference proteome</keyword>
<dbReference type="GO" id="GO:0060271">
    <property type="term" value="P:cilium assembly"/>
    <property type="evidence" value="ECO:0007669"/>
    <property type="project" value="TreeGrafter"/>
</dbReference>
<feature type="compositionally biased region" description="Polar residues" evidence="13">
    <location>
        <begin position="338"/>
        <end position="347"/>
    </location>
</feature>
<evidence type="ECO:0000256" key="7">
    <source>
        <dbReference type="ARBA" id="ARBA00022771"/>
    </source>
</evidence>
<dbReference type="GO" id="GO:0042073">
    <property type="term" value="P:intraciliary transport"/>
    <property type="evidence" value="ECO:0007669"/>
    <property type="project" value="InterPro"/>
</dbReference>
<dbReference type="InterPro" id="IPR036236">
    <property type="entry name" value="Znf_C2H2_sf"/>
</dbReference>
<gene>
    <name evidence="15" type="ORF">EXN66_Car014037</name>
</gene>
<keyword evidence="9" id="KW-0969">Cilium</keyword>